<comment type="subcellular location">
    <subcellularLocation>
        <location evidence="1">Membrane</location>
        <topology evidence="1">Multi-pass membrane protein</topology>
    </subcellularLocation>
</comment>
<evidence type="ECO:0000259" key="6">
    <source>
        <dbReference type="Pfam" id="PF06271"/>
    </source>
</evidence>
<dbReference type="AlphaFoldDB" id="A0A7W6MBL3"/>
<keyword evidence="3 5" id="KW-1133">Transmembrane helix</keyword>
<protein>
    <submittedName>
        <fullName evidence="7">Putative RDD family membrane protein YckC</fullName>
    </submittedName>
</protein>
<dbReference type="Proteomes" id="UP000565745">
    <property type="component" value="Unassembled WGS sequence"/>
</dbReference>
<dbReference type="Pfam" id="PF06271">
    <property type="entry name" value="RDD"/>
    <property type="match status" value="1"/>
</dbReference>
<dbReference type="RefSeq" id="WP_025054103.1">
    <property type="nucleotide sequence ID" value="NZ_JACIFU010000005.1"/>
</dbReference>
<evidence type="ECO:0000256" key="4">
    <source>
        <dbReference type="ARBA" id="ARBA00023136"/>
    </source>
</evidence>
<feature type="transmembrane region" description="Helical" evidence="5">
    <location>
        <begin position="20"/>
        <end position="40"/>
    </location>
</feature>
<dbReference type="EMBL" id="JACIFU010000005">
    <property type="protein sequence ID" value="MBB4175767.1"/>
    <property type="molecule type" value="Genomic_DNA"/>
</dbReference>
<dbReference type="OrthoDB" id="7270324at2"/>
<accession>A0A7W6MBL3</accession>
<evidence type="ECO:0000256" key="5">
    <source>
        <dbReference type="SAM" id="Phobius"/>
    </source>
</evidence>
<proteinExistence type="predicted"/>
<evidence type="ECO:0000313" key="8">
    <source>
        <dbReference type="Proteomes" id="UP000565745"/>
    </source>
</evidence>
<evidence type="ECO:0000256" key="3">
    <source>
        <dbReference type="ARBA" id="ARBA00022989"/>
    </source>
</evidence>
<keyword evidence="2 5" id="KW-0812">Transmembrane</keyword>
<dbReference type="InterPro" id="IPR010432">
    <property type="entry name" value="RDD"/>
</dbReference>
<keyword evidence="4 5" id="KW-0472">Membrane</keyword>
<evidence type="ECO:0000313" key="7">
    <source>
        <dbReference type="EMBL" id="MBB4175767.1"/>
    </source>
</evidence>
<organism evidence="7 8">
    <name type="scientific">Sulfitobacter noctilucicola</name>
    <dbReference type="NCBI Taxonomy" id="1342301"/>
    <lineage>
        <taxon>Bacteria</taxon>
        <taxon>Pseudomonadati</taxon>
        <taxon>Pseudomonadota</taxon>
        <taxon>Alphaproteobacteria</taxon>
        <taxon>Rhodobacterales</taxon>
        <taxon>Roseobacteraceae</taxon>
        <taxon>Sulfitobacter</taxon>
    </lineage>
</organism>
<evidence type="ECO:0000256" key="2">
    <source>
        <dbReference type="ARBA" id="ARBA00022692"/>
    </source>
</evidence>
<reference evidence="7 8" key="1">
    <citation type="submission" date="2020-08" db="EMBL/GenBank/DDBJ databases">
        <title>Genomic Encyclopedia of Type Strains, Phase IV (KMG-IV): sequencing the most valuable type-strain genomes for metagenomic binning, comparative biology and taxonomic classification.</title>
        <authorList>
            <person name="Goeker M."/>
        </authorList>
    </citation>
    <scope>NUCLEOTIDE SEQUENCE [LARGE SCALE GENOMIC DNA]</scope>
    <source>
        <strain evidence="7 8">DSM 101015</strain>
    </source>
</reference>
<feature type="transmembrane region" description="Helical" evidence="5">
    <location>
        <begin position="47"/>
        <end position="74"/>
    </location>
</feature>
<name>A0A7W6MBL3_9RHOB</name>
<feature type="domain" description="RDD" evidence="6">
    <location>
        <begin position="17"/>
        <end position="132"/>
    </location>
</feature>
<keyword evidence="8" id="KW-1185">Reference proteome</keyword>
<gene>
    <name evidence="7" type="ORF">GGR93_003570</name>
</gene>
<comment type="caution">
    <text evidence="7">The sequence shown here is derived from an EMBL/GenBank/DDBJ whole genome shotgun (WGS) entry which is preliminary data.</text>
</comment>
<dbReference type="GO" id="GO:0016020">
    <property type="term" value="C:membrane"/>
    <property type="evidence" value="ECO:0007669"/>
    <property type="project" value="UniProtKB-SubCell"/>
</dbReference>
<evidence type="ECO:0000256" key="1">
    <source>
        <dbReference type="ARBA" id="ARBA00004141"/>
    </source>
</evidence>
<feature type="transmembrane region" description="Helical" evidence="5">
    <location>
        <begin position="94"/>
        <end position="120"/>
    </location>
</feature>
<sequence length="141" mass="15671">MTPDPATDPHFYQGIPSKRLLAWCLDTVLIVVLCIMVLPFTVFTGLFFFPFLMMVVGFIYRCATLASGSATWGMRLMSMEIRQGDDRPLSGGMAILHTVGYSVSLAMPLFQLISVVLMLTSERKQGLTDMILGTVAMNRRL</sequence>